<evidence type="ECO:0000313" key="3">
    <source>
        <dbReference type="EMBL" id="KAF2323835.1"/>
    </source>
</evidence>
<dbReference type="InterPro" id="IPR019441">
    <property type="entry name" value="FMP27/BLTP2/Hobbit_GFWDK_RBG"/>
</dbReference>
<dbReference type="InterPro" id="IPR045167">
    <property type="entry name" value="Hobbit"/>
</dbReference>
<dbReference type="EMBL" id="JAAGAX010000001">
    <property type="protein sequence ID" value="KAF2323835.1"/>
    <property type="molecule type" value="Genomic_DNA"/>
</dbReference>
<evidence type="ECO:0000256" key="1">
    <source>
        <dbReference type="SAM" id="MobiDB-lite"/>
    </source>
</evidence>
<feature type="region of interest" description="Disordered" evidence="1">
    <location>
        <begin position="775"/>
        <end position="802"/>
    </location>
</feature>
<feature type="region of interest" description="Disordered" evidence="1">
    <location>
        <begin position="581"/>
        <end position="601"/>
    </location>
</feature>
<dbReference type="Pfam" id="PF10344">
    <property type="entry name" value="Hobbit"/>
    <property type="match status" value="2"/>
</dbReference>
<dbReference type="PANTHER" id="PTHR15678">
    <property type="entry name" value="ANTIGEN MLAA-22-RELATED"/>
    <property type="match status" value="1"/>
</dbReference>
<comment type="caution">
    <text evidence="3">The sequence shown here is derived from an EMBL/GenBank/DDBJ whole genome shotgun (WGS) entry which is preliminary data.</text>
</comment>
<dbReference type="PANTHER" id="PTHR15678:SF6">
    <property type="entry name" value="BRIDGE-LIKE LIPID TRANSFER PROTEIN FAMILY MEMBER 2"/>
    <property type="match status" value="1"/>
</dbReference>
<proteinExistence type="predicted"/>
<sequence>MYYAMTDHQNGACILVSVARFASRLLAWILSRTVGASVGFRVGGWKCLRDVVVKFKKGSVESISVGELRLGIRQSLVKLGVDFISRDPKLQVLICDFEVVMRSSSKGTHKTKTRKVRTRTSSQGKWTMLANIARFLSVSITNLVLKMPKAMVEVKGLRLDITKDGGNGSKLNLFVKLHILPIAIRMGEPCVSCDQSSNSDGGGCIFTGETSFGCEEFSLSCEFGLDREVGVIIHNLDIACGEVIVNLNEKVLLKRKTSDASSLTDKAVVNSAVVKDSQRKQSAIVAIIKYTSMIPQKVSFTLPKLDVKFVHQEHDLVFENNIMGIQLKSIKSRCTEDMGESTRLDVQMDFSEIHLLREAGTSVLEIMKVVVISFVYVPIEPTPPIKAEIDVKLGGTKCKIMMSRLKPLLQLHYSKKKKMVLREEISTRVKPQSTASKAITWTCTVSVPEMTFVLYGINGLPLYHLCLQSSHVFTNNVSSMGTAVHLELGELNFHKADEYQEGLKKSPFVVESNSGALVHIVRVSLDWGKKNLESSEEDSARCKLVLSIDVIGMGVYFNFKRIQSLIVTAISVQSLLKSLSGSGKKTSQSQGGRSSKPSGKGNQFLKFNLEQCSLSFCDETSLDNAVVADPKRVNYGSQGGRVVISVSDDGTPRTASVIATVSDDCKKLKYSLSLDIYHFTLCVNKENQSTEVELERAMSIYQEHLEEHRADAKVTLFDMQNTKFVRRSGGRKGIAICSLFSATEITVRWEPDAHLSLIELVLQLKLLVHNQKVQEQGNESMEEASSMRDTEQKKSASLESGNVDRPKKKENIFAVDVEMLNISARAGDGVDAMVQVQSIFSENARIGVLLEGLILSFNGARVFKSGRMQISRIPRASSSLSDAKLPAAITWDWVIQGLDVHISMPYRLELRAIDDSVEDMLRALKLVTAAKTQLIFPMKKENSKPKKSSSTKFGCVRFCISKLIADIEEEPMQGWLDEHYRLMKNEAGELAVRLKFLDEFISEVNNCPKTAETNDCTIERKATCFQPQIYQDVYIGRWRKVRLLRSASGTTPPTKSYFDLPIYFQNGEVSFGVGYEPSFADVSYAFTVALRRANLSVRNPGPLVQPPKKERSLPWWDDMRNYIHGNITLVFSETRWHILGTSDPYESLDKLQITSDSMEIQQSDGRIYISAKHFKFFLSSLESLANNCGVKLPSDVYGTFLEAPVFILEVTMDWDCDSGTPLNHYLFALPSEGKPREKVFDPFRSTSLSLQWNFSLRPFIPSCENQSSSSSMGGSTVVDGSVYNPTHKPENVSIDPTTLNVGAHDFAWLRKFCYLNYLPPHKLRFFSDGLVLEFPEFPDQAICHWTE</sequence>
<evidence type="ECO:0000259" key="2">
    <source>
        <dbReference type="SMART" id="SM01214"/>
    </source>
</evidence>
<feature type="domain" description="FMP27/BLTP2/Hobbit GFWDK motif-containing RBG unit" evidence="2">
    <location>
        <begin position="1015"/>
        <end position="1147"/>
    </location>
</feature>
<accession>A0A6A6NFE1</accession>
<dbReference type="Proteomes" id="UP000467840">
    <property type="component" value="Chromosome 5"/>
</dbReference>
<dbReference type="SMART" id="SM01214">
    <property type="entry name" value="Fmp27_GFWDK"/>
    <property type="match status" value="1"/>
</dbReference>
<reference evidence="3 4" key="1">
    <citation type="journal article" date="2020" name="Mol. Plant">
        <title>The Chromosome-Based Rubber Tree Genome Provides New Insights into Spurge Genome Evolution and Rubber Biosynthesis.</title>
        <authorList>
            <person name="Liu J."/>
            <person name="Shi C."/>
            <person name="Shi C.C."/>
            <person name="Li W."/>
            <person name="Zhang Q.J."/>
            <person name="Zhang Y."/>
            <person name="Li K."/>
            <person name="Lu H.F."/>
            <person name="Shi C."/>
            <person name="Zhu S.T."/>
            <person name="Xiao Z.Y."/>
            <person name="Nan H."/>
            <person name="Yue Y."/>
            <person name="Zhu X.G."/>
            <person name="Wu Y."/>
            <person name="Hong X.N."/>
            <person name="Fan G.Y."/>
            <person name="Tong Y."/>
            <person name="Zhang D."/>
            <person name="Mao C.L."/>
            <person name="Liu Y.L."/>
            <person name="Hao S.J."/>
            <person name="Liu W.Q."/>
            <person name="Lv M.Q."/>
            <person name="Zhang H.B."/>
            <person name="Liu Y."/>
            <person name="Hu-Tang G.R."/>
            <person name="Wang J.P."/>
            <person name="Wang J.H."/>
            <person name="Sun Y.H."/>
            <person name="Ni S.B."/>
            <person name="Chen W.B."/>
            <person name="Zhang X.C."/>
            <person name="Jiao Y.N."/>
            <person name="Eichler E.E."/>
            <person name="Li G.H."/>
            <person name="Liu X."/>
            <person name="Gao L.Z."/>
        </authorList>
    </citation>
    <scope>NUCLEOTIDE SEQUENCE [LARGE SCALE GENOMIC DNA]</scope>
    <source>
        <strain evidence="4">cv. GT1</strain>
        <tissue evidence="3">Leaf</tissue>
    </source>
</reference>
<name>A0A6A6NFE1_HEVBR</name>
<organism evidence="3 4">
    <name type="scientific">Hevea brasiliensis</name>
    <name type="common">Para rubber tree</name>
    <name type="synonym">Siphonia brasiliensis</name>
    <dbReference type="NCBI Taxonomy" id="3981"/>
    <lineage>
        <taxon>Eukaryota</taxon>
        <taxon>Viridiplantae</taxon>
        <taxon>Streptophyta</taxon>
        <taxon>Embryophyta</taxon>
        <taxon>Tracheophyta</taxon>
        <taxon>Spermatophyta</taxon>
        <taxon>Magnoliopsida</taxon>
        <taxon>eudicotyledons</taxon>
        <taxon>Gunneridae</taxon>
        <taxon>Pentapetalae</taxon>
        <taxon>rosids</taxon>
        <taxon>fabids</taxon>
        <taxon>Malpighiales</taxon>
        <taxon>Euphorbiaceae</taxon>
        <taxon>Crotonoideae</taxon>
        <taxon>Micrandreae</taxon>
        <taxon>Hevea</taxon>
    </lineage>
</organism>
<keyword evidence="4" id="KW-1185">Reference proteome</keyword>
<evidence type="ECO:0000313" key="4">
    <source>
        <dbReference type="Proteomes" id="UP000467840"/>
    </source>
</evidence>
<gene>
    <name evidence="3" type="ORF">GH714_000078</name>
</gene>
<protein>
    <recommendedName>
        <fullName evidence="2">FMP27/BLTP2/Hobbit GFWDK motif-containing RBG unit domain-containing protein</fullName>
    </recommendedName>
</protein>
<feature type="compositionally biased region" description="Low complexity" evidence="1">
    <location>
        <begin position="581"/>
        <end position="596"/>
    </location>
</feature>
<feature type="compositionally biased region" description="Basic and acidic residues" evidence="1">
    <location>
        <begin position="785"/>
        <end position="802"/>
    </location>
</feature>